<dbReference type="InterPro" id="IPR006935">
    <property type="entry name" value="Helicase/UvrB_N"/>
</dbReference>
<evidence type="ECO:0000313" key="5">
    <source>
        <dbReference type="EMBL" id="OCF58286.1"/>
    </source>
</evidence>
<dbReference type="GO" id="GO:0036121">
    <property type="term" value="F:double-stranded DNA helicase activity"/>
    <property type="evidence" value="ECO:0007669"/>
    <property type="project" value="TreeGrafter"/>
</dbReference>
<sequence>MLRAFLVQRMFARSPVLMNLDALVRTNTYRPLNRQSFLHLRAVLTRTRFLSAQVASEETSSSQPVCTDFEEREDPAKRTGIERYGPPRNLYKHQEETIQACLGAFRDGLTRVAVQLPTGSGKTFIFANLIPLVYQQQDRIDGWGRHRTLILVDGIELLDQAEKEIKQVLGKDWSVDVEQGFRMSPGTADITIATIQTLSKSNSLSKYDPSEFGLIVVDESHHSASMSWLKLLYHFNREIDLPAHIEPFTLEHPFAKVPIVGFSATLARHDGLSLLPVYQKLVYHQDISYMLENGILSHYIETTVKATLNLDSSIHDNDQHYDFSPTPLARKVNTHEVNQLVVRTWLEKCTMRRSTLTFCVNRQHIEDLVQAFKDAGIDARGISGYTKLEERQKLVEDFRKGVFPVLINCRLMTEGTNIPEIDCILDVCPTQSRPLLVQMVGRGLRLSPHTNKVNCHILYLADVNRGLGSDSVDVLPTLGGIILQDKPTKIPSHGLSLASPEAPYKENTDHDADSFDVSYMTEDVNKRGLVISERSPAKVPYMTENAWVECTDREYVLSVFEHGKIVINRLIPAQVQYRVYCATASASRGLDWDWDVEGHVETLEDAFKLGDKIALDVFGEESILSKFICQAKPKCTISLLLYDSGA</sequence>
<dbReference type="GO" id="GO:0016787">
    <property type="term" value="F:hydrolase activity"/>
    <property type="evidence" value="ECO:0007669"/>
    <property type="project" value="InterPro"/>
</dbReference>
<dbReference type="EMBL" id="KI669462">
    <property type="protein sequence ID" value="OCF58286.1"/>
    <property type="molecule type" value="Genomic_DNA"/>
</dbReference>
<keyword evidence="6" id="KW-1185">Reference proteome</keyword>
<evidence type="ECO:0000259" key="4">
    <source>
        <dbReference type="PROSITE" id="PS51194"/>
    </source>
</evidence>
<dbReference type="Gene3D" id="3.40.50.300">
    <property type="entry name" value="P-loop containing nucleotide triphosphate hydrolases"/>
    <property type="match status" value="2"/>
</dbReference>
<dbReference type="GO" id="GO:0032042">
    <property type="term" value="P:mitochondrial DNA metabolic process"/>
    <property type="evidence" value="ECO:0007669"/>
    <property type="project" value="TreeGrafter"/>
</dbReference>
<dbReference type="InterPro" id="IPR014001">
    <property type="entry name" value="Helicase_ATP-bd"/>
</dbReference>
<keyword evidence="1" id="KW-0547">Nucleotide-binding</keyword>
<feature type="region of interest" description="Disordered" evidence="2">
    <location>
        <begin position="61"/>
        <end position="86"/>
    </location>
</feature>
<reference evidence="5 6" key="1">
    <citation type="submission" date="2013-07" db="EMBL/GenBank/DDBJ databases">
        <title>The Genome Sequence of Kwoniella mangroviensis CBS10435.</title>
        <authorList>
            <consortium name="The Broad Institute Genome Sequencing Platform"/>
            <person name="Cuomo C."/>
            <person name="Litvintseva A."/>
            <person name="Chen Y."/>
            <person name="Heitman J."/>
            <person name="Sun S."/>
            <person name="Springer D."/>
            <person name="Dromer F."/>
            <person name="Young S.K."/>
            <person name="Zeng Q."/>
            <person name="Gargeya S."/>
            <person name="Fitzgerald M."/>
            <person name="Abouelleil A."/>
            <person name="Alvarado L."/>
            <person name="Berlin A.M."/>
            <person name="Chapman S.B."/>
            <person name="Dewar J."/>
            <person name="Goldberg J."/>
            <person name="Griggs A."/>
            <person name="Gujja S."/>
            <person name="Hansen M."/>
            <person name="Howarth C."/>
            <person name="Imamovic A."/>
            <person name="Larimer J."/>
            <person name="McCowan C."/>
            <person name="Murphy C."/>
            <person name="Pearson M."/>
            <person name="Priest M."/>
            <person name="Roberts A."/>
            <person name="Saif S."/>
            <person name="Shea T."/>
            <person name="Sykes S."/>
            <person name="Wortman J."/>
            <person name="Nusbaum C."/>
            <person name="Birren B."/>
        </authorList>
    </citation>
    <scope>NUCLEOTIDE SEQUENCE [LARGE SCALE GENOMIC DNA]</scope>
    <source>
        <strain evidence="5 6">CBS 10435</strain>
    </source>
</reference>
<dbReference type="GO" id="GO:0061749">
    <property type="term" value="F:forked DNA-dependent helicase activity"/>
    <property type="evidence" value="ECO:0007669"/>
    <property type="project" value="TreeGrafter"/>
</dbReference>
<dbReference type="OrthoDB" id="270584at2759"/>
<dbReference type="InterPro" id="IPR001650">
    <property type="entry name" value="Helicase_C-like"/>
</dbReference>
<protein>
    <recommendedName>
        <fullName evidence="7">DEAD box family helicase</fullName>
    </recommendedName>
</protein>
<evidence type="ECO:0000256" key="1">
    <source>
        <dbReference type="ARBA" id="ARBA00022806"/>
    </source>
</evidence>
<evidence type="ECO:0000259" key="3">
    <source>
        <dbReference type="PROSITE" id="PS51192"/>
    </source>
</evidence>
<dbReference type="SMART" id="SM00490">
    <property type="entry name" value="HELICc"/>
    <property type="match status" value="1"/>
</dbReference>
<dbReference type="GO" id="GO:0005524">
    <property type="term" value="F:ATP binding"/>
    <property type="evidence" value="ECO:0007669"/>
    <property type="project" value="InterPro"/>
</dbReference>
<evidence type="ECO:0000256" key="2">
    <source>
        <dbReference type="SAM" id="MobiDB-lite"/>
    </source>
</evidence>
<dbReference type="SUPFAM" id="SSF52540">
    <property type="entry name" value="P-loop containing nucleoside triphosphate hydrolases"/>
    <property type="match status" value="1"/>
</dbReference>
<organism evidence="5 6">
    <name type="scientific">Kwoniella mangroviensis CBS 10435</name>
    <dbReference type="NCBI Taxonomy" id="1331196"/>
    <lineage>
        <taxon>Eukaryota</taxon>
        <taxon>Fungi</taxon>
        <taxon>Dikarya</taxon>
        <taxon>Basidiomycota</taxon>
        <taxon>Agaricomycotina</taxon>
        <taxon>Tremellomycetes</taxon>
        <taxon>Tremellales</taxon>
        <taxon>Cryptococcaceae</taxon>
        <taxon>Kwoniella</taxon>
    </lineage>
</organism>
<keyword evidence="1" id="KW-0067">ATP-binding</keyword>
<dbReference type="GO" id="GO:0005759">
    <property type="term" value="C:mitochondrial matrix"/>
    <property type="evidence" value="ECO:0007669"/>
    <property type="project" value="TreeGrafter"/>
</dbReference>
<feature type="domain" description="Helicase C-terminal" evidence="4">
    <location>
        <begin position="341"/>
        <end position="498"/>
    </location>
</feature>
<dbReference type="AlphaFoldDB" id="A0A1B9IRW8"/>
<dbReference type="GO" id="GO:0000403">
    <property type="term" value="F:Y-form DNA binding"/>
    <property type="evidence" value="ECO:0007669"/>
    <property type="project" value="TreeGrafter"/>
</dbReference>
<dbReference type="PANTHER" id="PTHR47396:SF1">
    <property type="entry name" value="ATP-DEPENDENT HELICASE IRC3-RELATED"/>
    <property type="match status" value="1"/>
</dbReference>
<keyword evidence="1" id="KW-0378">Hydrolase</keyword>
<dbReference type="PROSITE" id="PS51194">
    <property type="entry name" value="HELICASE_CTER"/>
    <property type="match status" value="1"/>
</dbReference>
<feature type="domain" description="Helicase ATP-binding" evidence="3">
    <location>
        <begin position="103"/>
        <end position="284"/>
    </location>
</feature>
<dbReference type="SMART" id="SM00487">
    <property type="entry name" value="DEXDc"/>
    <property type="match status" value="1"/>
</dbReference>
<dbReference type="PROSITE" id="PS51192">
    <property type="entry name" value="HELICASE_ATP_BIND_1"/>
    <property type="match status" value="1"/>
</dbReference>
<keyword evidence="1" id="KW-0347">Helicase</keyword>
<dbReference type="PANTHER" id="PTHR47396">
    <property type="entry name" value="TYPE I RESTRICTION ENZYME ECOKI R PROTEIN"/>
    <property type="match status" value="1"/>
</dbReference>
<gene>
    <name evidence="5" type="ORF">L486_04317</name>
</gene>
<proteinExistence type="predicted"/>
<dbReference type="STRING" id="1331196.A0A1B9IRW8"/>
<dbReference type="InterPro" id="IPR050742">
    <property type="entry name" value="Helicase_Restrict-Modif_Enz"/>
</dbReference>
<dbReference type="InterPro" id="IPR027417">
    <property type="entry name" value="P-loop_NTPase"/>
</dbReference>
<accession>A0A1B9IRW8</accession>
<dbReference type="Pfam" id="PF04851">
    <property type="entry name" value="ResIII"/>
    <property type="match status" value="1"/>
</dbReference>
<evidence type="ECO:0008006" key="7">
    <source>
        <dbReference type="Google" id="ProtNLM"/>
    </source>
</evidence>
<dbReference type="Pfam" id="PF00271">
    <property type="entry name" value="Helicase_C"/>
    <property type="match status" value="1"/>
</dbReference>
<name>A0A1B9IRW8_9TREE</name>
<dbReference type="GO" id="GO:0070125">
    <property type="term" value="P:mitochondrial translational elongation"/>
    <property type="evidence" value="ECO:0007669"/>
    <property type="project" value="TreeGrafter"/>
</dbReference>
<reference evidence="6" key="2">
    <citation type="submission" date="2013-12" db="EMBL/GenBank/DDBJ databases">
        <title>Evolution of pathogenesis and genome organization in the Tremellales.</title>
        <authorList>
            <person name="Cuomo C."/>
            <person name="Litvintseva A."/>
            <person name="Heitman J."/>
            <person name="Chen Y."/>
            <person name="Sun S."/>
            <person name="Springer D."/>
            <person name="Dromer F."/>
            <person name="Young S."/>
            <person name="Zeng Q."/>
            <person name="Chapman S."/>
            <person name="Gujja S."/>
            <person name="Saif S."/>
            <person name="Birren B."/>
        </authorList>
    </citation>
    <scope>NUCLEOTIDE SEQUENCE [LARGE SCALE GENOMIC DNA]</scope>
    <source>
        <strain evidence="6">CBS 10435</strain>
    </source>
</reference>
<evidence type="ECO:0000313" key="6">
    <source>
        <dbReference type="Proteomes" id="UP000092583"/>
    </source>
</evidence>
<dbReference type="Proteomes" id="UP000092583">
    <property type="component" value="Unassembled WGS sequence"/>
</dbReference>